<dbReference type="RefSeq" id="WP_185787925.1">
    <property type="nucleotide sequence ID" value="NZ_JACLCP010000001.1"/>
</dbReference>
<dbReference type="SUPFAM" id="SSF88723">
    <property type="entry name" value="PIN domain-like"/>
    <property type="match status" value="1"/>
</dbReference>
<dbReference type="InterPro" id="IPR029060">
    <property type="entry name" value="PIN-like_dom_sf"/>
</dbReference>
<dbReference type="AlphaFoldDB" id="A0A842INA0"/>
<organism evidence="1 2">
    <name type="scientific">Winogradskyella flava</name>
    <dbReference type="NCBI Taxonomy" id="1884876"/>
    <lineage>
        <taxon>Bacteria</taxon>
        <taxon>Pseudomonadati</taxon>
        <taxon>Bacteroidota</taxon>
        <taxon>Flavobacteriia</taxon>
        <taxon>Flavobacteriales</taxon>
        <taxon>Flavobacteriaceae</taxon>
        <taxon>Winogradskyella</taxon>
    </lineage>
</organism>
<dbReference type="Gene3D" id="3.40.630.30">
    <property type="match status" value="1"/>
</dbReference>
<dbReference type="CDD" id="cd18699">
    <property type="entry name" value="PIN_VapC_like"/>
    <property type="match status" value="1"/>
</dbReference>
<dbReference type="EMBL" id="JACLCP010000001">
    <property type="protein sequence ID" value="MBC2844241.1"/>
    <property type="molecule type" value="Genomic_DNA"/>
</dbReference>
<sequence length="506" mass="59872">MRVLIDTNIIIHREASRVLNKDIGLLFNWLDRLNYEKCIHPLSIEEISTYQDKNVVETMKVKIDNYNLLKTESNDKDLILELRKTDKSKNDSIDTSIIKEVYNNRVQYLITEDRGIHHKARILGVSERVFKIDDFLEKSIAENPDLKDYQVLAVKTEYFGNIDLEDVFFDSFKEDYKEFENWFNRKSDKVSYVCITDDTVKAFLYLKVEKKNQENYSDISPPFIPKKRLKIGTLKVTSTGYKLGERFLKIVFDNALENKVEEIYVTIFDKREEQRRLIYLLQDWGFKEWGIKKTVNGYEKVYVRTFGKNLPINLSNPKETFPFISRKTRKYIIKIEPEYHRELFPDSVNTRESKDGLMDNEPHRNRIDKVYISHNKDRHLEKGDIVIIYRIGETSPKRFSSTVTSICIVDEVFDNIKSFNDFYQICNRRTFITKSELDSNWWNKIPKVRPFVINLLYAHSLPTPKPTLNNLIELGIIESVFNIPRGFIEISNSQFNSLTNFAYRVK</sequence>
<protein>
    <recommendedName>
        <fullName evidence="3">PIN domain-containing protein</fullName>
    </recommendedName>
</protein>
<evidence type="ECO:0008006" key="3">
    <source>
        <dbReference type="Google" id="ProtNLM"/>
    </source>
</evidence>
<name>A0A842INA0_9FLAO</name>
<evidence type="ECO:0000313" key="1">
    <source>
        <dbReference type="EMBL" id="MBC2844241.1"/>
    </source>
</evidence>
<evidence type="ECO:0000313" key="2">
    <source>
        <dbReference type="Proteomes" id="UP000533900"/>
    </source>
</evidence>
<accession>A0A842INA0</accession>
<comment type="caution">
    <text evidence="1">The sequence shown here is derived from an EMBL/GenBank/DDBJ whole genome shotgun (WGS) entry which is preliminary data.</text>
</comment>
<proteinExistence type="predicted"/>
<keyword evidence="2" id="KW-1185">Reference proteome</keyword>
<gene>
    <name evidence="1" type="ORF">H7F21_03985</name>
</gene>
<reference evidence="1" key="1">
    <citation type="submission" date="2020-08" db="EMBL/GenBank/DDBJ databases">
        <title>Winogradskyella ouciana sp. nov., isolated from the hadal seawater of the Mariana Trench.</title>
        <authorList>
            <person name="He X."/>
        </authorList>
    </citation>
    <scope>NUCLEOTIDE SEQUENCE [LARGE SCALE GENOMIC DNA]</scope>
    <source>
        <strain evidence="1">KCTC 52348</strain>
    </source>
</reference>
<dbReference type="Proteomes" id="UP000533900">
    <property type="component" value="Unassembled WGS sequence"/>
</dbReference>